<dbReference type="Pfam" id="PF00884">
    <property type="entry name" value="Sulfatase"/>
    <property type="match status" value="1"/>
</dbReference>
<keyword evidence="3" id="KW-0479">Metal-binding</keyword>
<evidence type="ECO:0000256" key="1">
    <source>
        <dbReference type="ARBA" id="ARBA00001913"/>
    </source>
</evidence>
<dbReference type="PANTHER" id="PTHR42693:SF42">
    <property type="entry name" value="ARYLSULFATASE G"/>
    <property type="match status" value="1"/>
</dbReference>
<keyword evidence="4" id="KW-0732">Signal</keyword>
<dbReference type="Gene3D" id="3.40.720.10">
    <property type="entry name" value="Alkaline Phosphatase, subunit A"/>
    <property type="match status" value="1"/>
</dbReference>
<evidence type="ECO:0000256" key="2">
    <source>
        <dbReference type="ARBA" id="ARBA00008779"/>
    </source>
</evidence>
<dbReference type="InterPro" id="IPR050738">
    <property type="entry name" value="Sulfatase"/>
</dbReference>
<dbReference type="InterPro" id="IPR017850">
    <property type="entry name" value="Alkaline_phosphatase_core_sf"/>
</dbReference>
<evidence type="ECO:0000256" key="6">
    <source>
        <dbReference type="ARBA" id="ARBA00022837"/>
    </source>
</evidence>
<dbReference type="Proteomes" id="UP001290861">
    <property type="component" value="Unassembled WGS sequence"/>
</dbReference>
<feature type="compositionally biased region" description="Basic residues" evidence="7">
    <location>
        <begin position="480"/>
        <end position="494"/>
    </location>
</feature>
<keyword evidence="10" id="KW-1185">Reference proteome</keyword>
<organism evidence="9 10">
    <name type="scientific">Pontiella agarivorans</name>
    <dbReference type="NCBI Taxonomy" id="3038953"/>
    <lineage>
        <taxon>Bacteria</taxon>
        <taxon>Pseudomonadati</taxon>
        <taxon>Kiritimatiellota</taxon>
        <taxon>Kiritimatiellia</taxon>
        <taxon>Kiritimatiellales</taxon>
        <taxon>Pontiellaceae</taxon>
        <taxon>Pontiella</taxon>
    </lineage>
</organism>
<comment type="caution">
    <text evidence="9">The sequence shown here is derived from an EMBL/GenBank/DDBJ whole genome shotgun (WGS) entry which is preliminary data.</text>
</comment>
<dbReference type="PANTHER" id="PTHR42693">
    <property type="entry name" value="ARYLSULFATASE FAMILY MEMBER"/>
    <property type="match status" value="1"/>
</dbReference>
<name>A0ABU5MU06_9BACT</name>
<reference evidence="9 10" key="1">
    <citation type="journal article" date="2024" name="Appl. Environ. Microbiol.">
        <title>Pontiella agarivorans sp. nov., a novel marine anaerobic bacterium capable of degrading macroalgal polysaccharides and fixing nitrogen.</title>
        <authorList>
            <person name="Liu N."/>
            <person name="Kivenson V."/>
            <person name="Peng X."/>
            <person name="Cui Z."/>
            <person name="Lankiewicz T.S."/>
            <person name="Gosselin K.M."/>
            <person name="English C.J."/>
            <person name="Blair E.M."/>
            <person name="O'Malley M.A."/>
            <person name="Valentine D.L."/>
        </authorList>
    </citation>
    <scope>NUCLEOTIDE SEQUENCE [LARGE SCALE GENOMIC DNA]</scope>
    <source>
        <strain evidence="9 10">NLcol2</strain>
    </source>
</reference>
<comment type="similarity">
    <text evidence="2">Belongs to the sulfatase family.</text>
</comment>
<proteinExistence type="inferred from homology"/>
<accession>A0ABU5MU06</accession>
<evidence type="ECO:0000256" key="7">
    <source>
        <dbReference type="SAM" id="MobiDB-lite"/>
    </source>
</evidence>
<dbReference type="RefSeq" id="WP_322607500.1">
    <property type="nucleotide sequence ID" value="NZ_JARVCO010000002.1"/>
</dbReference>
<evidence type="ECO:0000313" key="9">
    <source>
        <dbReference type="EMBL" id="MDZ8117702.1"/>
    </source>
</evidence>
<dbReference type="SUPFAM" id="SSF53649">
    <property type="entry name" value="Alkaline phosphatase-like"/>
    <property type="match status" value="1"/>
</dbReference>
<dbReference type="InterPro" id="IPR024607">
    <property type="entry name" value="Sulfatase_CS"/>
</dbReference>
<evidence type="ECO:0000313" key="10">
    <source>
        <dbReference type="Proteomes" id="UP001290861"/>
    </source>
</evidence>
<comment type="cofactor">
    <cofactor evidence="1">
        <name>Ca(2+)</name>
        <dbReference type="ChEBI" id="CHEBI:29108"/>
    </cofactor>
</comment>
<evidence type="ECO:0000259" key="8">
    <source>
        <dbReference type="Pfam" id="PF00884"/>
    </source>
</evidence>
<dbReference type="PROSITE" id="PS00149">
    <property type="entry name" value="SULFATASE_2"/>
    <property type="match status" value="1"/>
</dbReference>
<dbReference type="EMBL" id="JARVCO010000002">
    <property type="protein sequence ID" value="MDZ8117702.1"/>
    <property type="molecule type" value="Genomic_DNA"/>
</dbReference>
<feature type="domain" description="Sulfatase N-terminal" evidence="8">
    <location>
        <begin position="28"/>
        <end position="378"/>
    </location>
</feature>
<evidence type="ECO:0000256" key="5">
    <source>
        <dbReference type="ARBA" id="ARBA00022801"/>
    </source>
</evidence>
<keyword evidence="5" id="KW-0378">Hydrolase</keyword>
<evidence type="ECO:0000256" key="3">
    <source>
        <dbReference type="ARBA" id="ARBA00022723"/>
    </source>
</evidence>
<evidence type="ECO:0000256" key="4">
    <source>
        <dbReference type="ARBA" id="ARBA00022729"/>
    </source>
</evidence>
<sequence>MSWKEKIYLGVVFSVAGLSGWATGSTKPNILFILADDQCYEALGCVNGEVQTPNLDRLAEGGAMFNHAYNMGGWDGALCAASRAMFNTGRSMWHNFKLDRAVRSKAWLNPPPEVDTGSTWSQWLSAAGYHTYFAGKWHTILHEAEDVFDETGTLRPGMPNQTKERYERNWEPGCSDWNPWDKSKGGFWQGGQHWSEVLRDEATAYLRKAPQRSKPFFAYIAFNAPHDPKQAPKEYIDRYPLESIRVPENFLPEYPYAREIQSRDIRGERLAPFPRTEYSIKVNRQEYYALITHMDDQIGVILEELDKTGMRDNTYIIFTADHGLACGHHGMMAKQNMYEHSLCAPLIVSGPGIPKGKRFDERIYIQDIVPTTLDIADIPIPEQVEFQSFLPLLKGEEYHEREAIYTAYKDVQRSVIAGDFKLIYYADIPLYRLFNLKNDPYEMNDLANHPEYAGKVEELRKVLLREMERYADEQLTEQRHYRKKPKPNTMPKKM</sequence>
<protein>
    <submittedName>
        <fullName evidence="9">Sulfatase-like hydrolase/transferase</fullName>
    </submittedName>
</protein>
<dbReference type="CDD" id="cd16155">
    <property type="entry name" value="sulfatase_like"/>
    <property type="match status" value="1"/>
</dbReference>
<gene>
    <name evidence="9" type="ORF">P9H32_03610</name>
</gene>
<dbReference type="InterPro" id="IPR000917">
    <property type="entry name" value="Sulfatase_N"/>
</dbReference>
<keyword evidence="6" id="KW-0106">Calcium</keyword>
<feature type="region of interest" description="Disordered" evidence="7">
    <location>
        <begin position="474"/>
        <end position="494"/>
    </location>
</feature>